<dbReference type="EMBL" id="WHSC02000011">
    <property type="protein sequence ID" value="MDO6124253.1"/>
    <property type="molecule type" value="Genomic_DNA"/>
</dbReference>
<dbReference type="Pfam" id="PF11154">
    <property type="entry name" value="DUF2934"/>
    <property type="match status" value="1"/>
</dbReference>
<keyword evidence="2" id="KW-1185">Reference proteome</keyword>
<evidence type="ECO:0000313" key="1">
    <source>
        <dbReference type="EMBL" id="MDO6124253.1"/>
    </source>
</evidence>
<accession>A0ABT8XKN2</accession>
<dbReference type="RefSeq" id="WP_244763841.1">
    <property type="nucleotide sequence ID" value="NZ_JALJCJ010000009.1"/>
</dbReference>
<protein>
    <submittedName>
        <fullName evidence="1">DUF2934 domain-containing protein</fullName>
    </submittedName>
</protein>
<proteinExistence type="predicted"/>
<name>A0ABT8XKN2_9HYPH</name>
<gene>
    <name evidence="1" type="ORF">GB928_023945</name>
</gene>
<comment type="caution">
    <text evidence="1">The sequence shown here is derived from an EMBL/GenBank/DDBJ whole genome shotgun (WGS) entry which is preliminary data.</text>
</comment>
<sequence>MHDPRERRITARAFELWQNESCLDGRSLGHWLEAEKQIDDELTVEAAILDQAESSKGGSMDRETFEAFDDAGIEALIYATASHNPSASAGEWRYFLDGINGPELYMHGDKRLREFRPGEGEGEGARRAWTLRR</sequence>
<dbReference type="Proteomes" id="UP001177080">
    <property type="component" value="Unassembled WGS sequence"/>
</dbReference>
<reference evidence="1" key="1">
    <citation type="submission" date="2022-04" db="EMBL/GenBank/DDBJ databases">
        <title>Shinella lacus sp. nov., a novel member of the genus Shinella from water.</title>
        <authorList>
            <person name="Deng Y."/>
        </authorList>
    </citation>
    <scope>NUCLEOTIDE SEQUENCE</scope>
    <source>
        <strain evidence="1">JCM 31239</strain>
    </source>
</reference>
<organism evidence="1 2">
    <name type="scientific">Shinella curvata</name>
    <dbReference type="NCBI Taxonomy" id="1817964"/>
    <lineage>
        <taxon>Bacteria</taxon>
        <taxon>Pseudomonadati</taxon>
        <taxon>Pseudomonadota</taxon>
        <taxon>Alphaproteobacteria</taxon>
        <taxon>Hyphomicrobiales</taxon>
        <taxon>Rhizobiaceae</taxon>
        <taxon>Shinella</taxon>
    </lineage>
</organism>
<evidence type="ECO:0000313" key="2">
    <source>
        <dbReference type="Proteomes" id="UP001177080"/>
    </source>
</evidence>
<dbReference type="InterPro" id="IPR021327">
    <property type="entry name" value="DUF2934"/>
</dbReference>